<reference evidence="1" key="1">
    <citation type="submission" date="2022-07" db="EMBL/GenBank/DDBJ databases">
        <title>Phylogenomic reconstructions and comparative analyses of Kickxellomycotina fungi.</title>
        <authorList>
            <person name="Reynolds N.K."/>
            <person name="Stajich J.E."/>
            <person name="Barry K."/>
            <person name="Grigoriev I.V."/>
            <person name="Crous P."/>
            <person name="Smith M.E."/>
        </authorList>
    </citation>
    <scope>NUCLEOTIDE SEQUENCE</scope>
    <source>
        <strain evidence="1">CBS 109367</strain>
    </source>
</reference>
<protein>
    <submittedName>
        <fullName evidence="1">Uncharacterized protein</fullName>
    </submittedName>
</protein>
<sequence>MGVFNVLLKTGRSGLNTIETFLAHTGISRPSLIEIAGLCSEPCVNTNTNGNPFEEALNLTVNDVWGSVNDHIDQLAPETLADYSTAELAKLKQTMLVHCLKSYDRYTYEHQQKVLMPTAS</sequence>
<dbReference type="OrthoDB" id="5553900at2759"/>
<organism evidence="1 2">
    <name type="scientific">Coemansia spiralis</name>
    <dbReference type="NCBI Taxonomy" id="417178"/>
    <lineage>
        <taxon>Eukaryota</taxon>
        <taxon>Fungi</taxon>
        <taxon>Fungi incertae sedis</taxon>
        <taxon>Zoopagomycota</taxon>
        <taxon>Kickxellomycotina</taxon>
        <taxon>Kickxellomycetes</taxon>
        <taxon>Kickxellales</taxon>
        <taxon>Kickxellaceae</taxon>
        <taxon>Coemansia</taxon>
    </lineage>
</organism>
<gene>
    <name evidence="1" type="ORF">IWW39_004023</name>
</gene>
<proteinExistence type="predicted"/>
<evidence type="ECO:0000313" key="1">
    <source>
        <dbReference type="EMBL" id="KAJ2685819.1"/>
    </source>
</evidence>
<dbReference type="Proteomes" id="UP001151516">
    <property type="component" value="Unassembled WGS sequence"/>
</dbReference>
<dbReference type="AlphaFoldDB" id="A0A9W8GH76"/>
<accession>A0A9W8GH76</accession>
<evidence type="ECO:0000313" key="2">
    <source>
        <dbReference type="Proteomes" id="UP001151516"/>
    </source>
</evidence>
<keyword evidence="2" id="KW-1185">Reference proteome</keyword>
<dbReference type="EMBL" id="JANBTX010000133">
    <property type="protein sequence ID" value="KAJ2685819.1"/>
    <property type="molecule type" value="Genomic_DNA"/>
</dbReference>
<name>A0A9W8GH76_9FUNG</name>
<comment type="caution">
    <text evidence="1">The sequence shown here is derived from an EMBL/GenBank/DDBJ whole genome shotgun (WGS) entry which is preliminary data.</text>
</comment>